<dbReference type="InterPro" id="IPR052055">
    <property type="entry name" value="Hepadnavirus_pol/RT"/>
</dbReference>
<evidence type="ECO:0000313" key="1">
    <source>
        <dbReference type="EMBL" id="CEM43828.1"/>
    </source>
</evidence>
<organism evidence="1">
    <name type="scientific">Chromera velia CCMP2878</name>
    <dbReference type="NCBI Taxonomy" id="1169474"/>
    <lineage>
        <taxon>Eukaryota</taxon>
        <taxon>Sar</taxon>
        <taxon>Alveolata</taxon>
        <taxon>Colpodellida</taxon>
        <taxon>Chromeraceae</taxon>
        <taxon>Chromera</taxon>
    </lineage>
</organism>
<name>A0A0G4HID2_9ALVE</name>
<dbReference type="VEuPathDB" id="CryptoDB:Cvel_27813"/>
<sequence>MQIRSHRRRMQTHWADEKHKRSTVQALFREYGLDRAIVSSLTYIDDFFIAADIKEECEKALGLIQQWLERLEWKVKSAKTMLPTTALEFTGIGINTQRLAVYILLRKKEKALRKIEALLRSDNSTTVQVLNKRHSTAGGLGQLLEEVQALERKVGIEVAAVHIPGCENSTADALSRLPGKVHKGCVLTEKVRKHFAHQQQRCKGEA</sequence>
<proteinExistence type="predicted"/>
<dbReference type="PANTHER" id="PTHR33050:SF7">
    <property type="entry name" value="RIBONUCLEASE H"/>
    <property type="match status" value="1"/>
</dbReference>
<dbReference type="PANTHER" id="PTHR33050">
    <property type="entry name" value="REVERSE TRANSCRIPTASE DOMAIN-CONTAINING PROTEIN"/>
    <property type="match status" value="1"/>
</dbReference>
<dbReference type="InterPro" id="IPR043502">
    <property type="entry name" value="DNA/RNA_pol_sf"/>
</dbReference>
<protein>
    <recommendedName>
        <fullName evidence="2">Reverse transcriptase domain-containing protein</fullName>
    </recommendedName>
</protein>
<dbReference type="EMBL" id="CDMZ01002770">
    <property type="protein sequence ID" value="CEM43828.1"/>
    <property type="molecule type" value="Genomic_DNA"/>
</dbReference>
<reference evidence="1" key="1">
    <citation type="submission" date="2014-11" db="EMBL/GenBank/DDBJ databases">
        <authorList>
            <person name="Otto D Thomas"/>
            <person name="Naeem Raeece"/>
        </authorList>
    </citation>
    <scope>NUCLEOTIDE SEQUENCE</scope>
</reference>
<gene>
    <name evidence="1" type="ORF">Cvel_27813</name>
</gene>
<accession>A0A0G4HID2</accession>
<evidence type="ECO:0008006" key="2">
    <source>
        <dbReference type="Google" id="ProtNLM"/>
    </source>
</evidence>
<dbReference type="CDD" id="cd09275">
    <property type="entry name" value="RNase_HI_RT_DIRS1"/>
    <property type="match status" value="1"/>
</dbReference>
<dbReference type="AlphaFoldDB" id="A0A0G4HID2"/>
<dbReference type="SUPFAM" id="SSF56672">
    <property type="entry name" value="DNA/RNA polymerases"/>
    <property type="match status" value="1"/>
</dbReference>